<sequence length="303" mass="32415">MTATTELGDPEVFTTADGTRLRLEFGGSPDAPVTAVFVHGWTLARQTWDRVAAGLPRAAGGPVRTLRYDLRGHGGSEAAATGGATIRQCADDLAELLDRRITGPVVLAGHSMGGMTIMALAEQRPDLFEERIAGVALVATSCGDLRAPDLGLPGPVAALANRGERWVRARLARAGGHRLSPRAAPLRPGLRWLLFGKRPRTEDVVAAAEWVAGCHPANMAGYRDSLAEHDRIAALAVLRRVPTVVLAGLADRLTPYRHARRIAEALPEARLLVYAGAGHMVPLERSDEVTDRIAELVTAHRRS</sequence>
<feature type="domain" description="AB hydrolase-1" evidence="1">
    <location>
        <begin position="36"/>
        <end position="291"/>
    </location>
</feature>
<dbReference type="EMBL" id="JBGEHV010000104">
    <property type="protein sequence ID" value="MEY8043537.1"/>
    <property type="molecule type" value="Genomic_DNA"/>
</dbReference>
<accession>A0ABV4CUD0</accession>
<evidence type="ECO:0000313" key="2">
    <source>
        <dbReference type="EMBL" id="MEY8043537.1"/>
    </source>
</evidence>
<protein>
    <submittedName>
        <fullName evidence="2">Alpha/beta fold hydrolase</fullName>
    </submittedName>
</protein>
<dbReference type="InterPro" id="IPR029058">
    <property type="entry name" value="AB_hydrolase_fold"/>
</dbReference>
<proteinExistence type="predicted"/>
<dbReference type="SUPFAM" id="SSF53474">
    <property type="entry name" value="alpha/beta-Hydrolases"/>
    <property type="match status" value="1"/>
</dbReference>
<evidence type="ECO:0000259" key="1">
    <source>
        <dbReference type="Pfam" id="PF12697"/>
    </source>
</evidence>
<evidence type="ECO:0000313" key="3">
    <source>
        <dbReference type="Proteomes" id="UP001564626"/>
    </source>
</evidence>
<dbReference type="RefSeq" id="WP_345356447.1">
    <property type="nucleotide sequence ID" value="NZ_BAABII010000002.1"/>
</dbReference>
<dbReference type="Proteomes" id="UP001564626">
    <property type="component" value="Unassembled WGS sequence"/>
</dbReference>
<dbReference type="Pfam" id="PF12697">
    <property type="entry name" value="Abhydrolase_6"/>
    <property type="match status" value="1"/>
</dbReference>
<dbReference type="GO" id="GO:0016787">
    <property type="term" value="F:hydrolase activity"/>
    <property type="evidence" value="ECO:0007669"/>
    <property type="project" value="UniProtKB-KW"/>
</dbReference>
<dbReference type="InterPro" id="IPR050471">
    <property type="entry name" value="AB_hydrolase"/>
</dbReference>
<comment type="caution">
    <text evidence="2">The sequence shown here is derived from an EMBL/GenBank/DDBJ whole genome shotgun (WGS) entry which is preliminary data.</text>
</comment>
<organism evidence="2 3">
    <name type="scientific">Saccharopolyspora cebuensis</name>
    <dbReference type="NCBI Taxonomy" id="418759"/>
    <lineage>
        <taxon>Bacteria</taxon>
        <taxon>Bacillati</taxon>
        <taxon>Actinomycetota</taxon>
        <taxon>Actinomycetes</taxon>
        <taxon>Pseudonocardiales</taxon>
        <taxon>Pseudonocardiaceae</taxon>
        <taxon>Saccharopolyspora</taxon>
    </lineage>
</organism>
<name>A0ABV4CUD0_9PSEU</name>
<dbReference type="PANTHER" id="PTHR43433">
    <property type="entry name" value="HYDROLASE, ALPHA/BETA FOLD FAMILY PROTEIN"/>
    <property type="match status" value="1"/>
</dbReference>
<keyword evidence="2" id="KW-0378">Hydrolase</keyword>
<gene>
    <name evidence="2" type="ORF">AB8O55_29375</name>
</gene>
<dbReference type="Gene3D" id="3.40.50.1820">
    <property type="entry name" value="alpha/beta hydrolase"/>
    <property type="match status" value="1"/>
</dbReference>
<dbReference type="PANTHER" id="PTHR43433:SF1">
    <property type="entry name" value="BLL5160 PROTEIN"/>
    <property type="match status" value="1"/>
</dbReference>
<reference evidence="2 3" key="1">
    <citation type="submission" date="2024-08" db="EMBL/GenBank/DDBJ databases">
        <title>Genome mining of Saccharopolyspora cebuensis PGLac3 from Nigerian medicinal plant.</title>
        <authorList>
            <person name="Ezeobiora C.E."/>
            <person name="Igbokwe N.H."/>
            <person name="Amin D.H."/>
            <person name="Mendie U.E."/>
        </authorList>
    </citation>
    <scope>NUCLEOTIDE SEQUENCE [LARGE SCALE GENOMIC DNA]</scope>
    <source>
        <strain evidence="2 3">PGLac3</strain>
    </source>
</reference>
<dbReference type="InterPro" id="IPR000073">
    <property type="entry name" value="AB_hydrolase_1"/>
</dbReference>
<keyword evidence="3" id="KW-1185">Reference proteome</keyword>